<name>A0A495XC32_9PSEU</name>
<dbReference type="InterPro" id="IPR037401">
    <property type="entry name" value="SnoaL-like"/>
</dbReference>
<reference evidence="2 3" key="1">
    <citation type="submission" date="2018-10" db="EMBL/GenBank/DDBJ databases">
        <title>Sequencing the genomes of 1000 actinobacteria strains.</title>
        <authorList>
            <person name="Klenk H.-P."/>
        </authorList>
    </citation>
    <scope>NUCLEOTIDE SEQUENCE [LARGE SCALE GENOMIC DNA]</scope>
    <source>
        <strain evidence="2 3">DSM 43911</strain>
    </source>
</reference>
<dbReference type="SUPFAM" id="SSF54427">
    <property type="entry name" value="NTF2-like"/>
    <property type="match status" value="1"/>
</dbReference>
<protein>
    <submittedName>
        <fullName evidence="2">SnoaL-like protein</fullName>
    </submittedName>
</protein>
<keyword evidence="3" id="KW-1185">Reference proteome</keyword>
<dbReference type="Gene3D" id="3.10.450.50">
    <property type="match status" value="1"/>
</dbReference>
<feature type="domain" description="SnoaL-like" evidence="1">
    <location>
        <begin position="2"/>
        <end position="120"/>
    </location>
</feature>
<accession>A0A495XC32</accession>
<dbReference type="RefSeq" id="WP_121220565.1">
    <property type="nucleotide sequence ID" value="NZ_JBIUBA010000035.1"/>
</dbReference>
<gene>
    <name evidence="2" type="ORF">DFJ66_2281</name>
</gene>
<sequence length="134" mass="14871">MDRFDVIDTCTALVWHTDHREWDQLVWVFADRVTLDYTSLNGGEPVTLAPAQIIDGWQEALGAYTATQHLLANQLVTVVGDTAVCTASVQATHLKPDGNRWTLGGSYRFDLVRTGDGWRIGGIVLTVAWQEGER</sequence>
<dbReference type="Pfam" id="PF13577">
    <property type="entry name" value="SnoaL_4"/>
    <property type="match status" value="1"/>
</dbReference>
<proteinExistence type="predicted"/>
<dbReference type="Proteomes" id="UP000272729">
    <property type="component" value="Unassembled WGS sequence"/>
</dbReference>
<organism evidence="2 3">
    <name type="scientific">Saccharothrix variisporea</name>
    <dbReference type="NCBI Taxonomy" id="543527"/>
    <lineage>
        <taxon>Bacteria</taxon>
        <taxon>Bacillati</taxon>
        <taxon>Actinomycetota</taxon>
        <taxon>Actinomycetes</taxon>
        <taxon>Pseudonocardiales</taxon>
        <taxon>Pseudonocardiaceae</taxon>
        <taxon>Saccharothrix</taxon>
    </lineage>
</organism>
<dbReference type="CDD" id="cd00531">
    <property type="entry name" value="NTF2_like"/>
    <property type="match status" value="1"/>
</dbReference>
<dbReference type="OrthoDB" id="2599042at2"/>
<comment type="caution">
    <text evidence="2">The sequence shown here is derived from an EMBL/GenBank/DDBJ whole genome shotgun (WGS) entry which is preliminary data.</text>
</comment>
<dbReference type="AlphaFoldDB" id="A0A495XC32"/>
<evidence type="ECO:0000313" key="3">
    <source>
        <dbReference type="Proteomes" id="UP000272729"/>
    </source>
</evidence>
<dbReference type="EMBL" id="RBXR01000001">
    <property type="protein sequence ID" value="RKT69088.1"/>
    <property type="molecule type" value="Genomic_DNA"/>
</dbReference>
<evidence type="ECO:0000259" key="1">
    <source>
        <dbReference type="Pfam" id="PF13577"/>
    </source>
</evidence>
<evidence type="ECO:0000313" key="2">
    <source>
        <dbReference type="EMBL" id="RKT69088.1"/>
    </source>
</evidence>
<dbReference type="InterPro" id="IPR032710">
    <property type="entry name" value="NTF2-like_dom_sf"/>
</dbReference>